<sequence length="300" mass="32613">MYDHEGTPVRTGRAAVNGTSLHYRTAGSGPAVVLLHGVPKTGYHWRHLVAKFTPHHTVVVPDLRGLGDSARPVDGYDSATMADDIAALMAHLGHDTYAVVGEDWGAVIGYQLAARHRDHVTALVFAEALFPGFGFEDHTALTPENVSGGMHLWHLGFYFQPDVPEMLIAGHERELITYMIKNERSHPDTATPDAIDEYVRCYSMPGGIRAMLSVYRAMLVDAEQNRQAARKKLDVPVLALGGSAFIGDRNASQMRLMAHDVTGHVFDAGHDLAEEVPDEMAAVVLPFLAAAPYEGRSAAL</sequence>
<comment type="caution">
    <text evidence="3">The sequence shown here is derived from an EMBL/GenBank/DDBJ whole genome shotgun (WGS) entry which is preliminary data.</text>
</comment>
<dbReference type="GO" id="GO:0016787">
    <property type="term" value="F:hydrolase activity"/>
    <property type="evidence" value="ECO:0007669"/>
    <property type="project" value="UniProtKB-KW"/>
</dbReference>
<feature type="domain" description="AB hydrolase-1" evidence="2">
    <location>
        <begin position="30"/>
        <end position="128"/>
    </location>
</feature>
<dbReference type="Gene3D" id="3.40.50.1820">
    <property type="entry name" value="alpha/beta hydrolase"/>
    <property type="match status" value="1"/>
</dbReference>
<dbReference type="EMBL" id="VDFC01000049">
    <property type="protein sequence ID" value="KAA0929858.1"/>
    <property type="molecule type" value="Genomic_DNA"/>
</dbReference>
<accession>A0A5B0AIX2</accession>
<dbReference type="Proteomes" id="UP000324965">
    <property type="component" value="Unassembled WGS sequence"/>
</dbReference>
<evidence type="ECO:0000313" key="3">
    <source>
        <dbReference type="EMBL" id="KAA0929858.1"/>
    </source>
</evidence>
<dbReference type="Pfam" id="PF00561">
    <property type="entry name" value="Abhydrolase_1"/>
    <property type="match status" value="1"/>
</dbReference>
<keyword evidence="4" id="KW-1185">Reference proteome</keyword>
<name>A0A5B0AIX2_9ACTN</name>
<protein>
    <submittedName>
        <fullName evidence="3">Alpha/beta hydrolase</fullName>
    </submittedName>
</protein>
<gene>
    <name evidence="3" type="ORF">FGF04_30105</name>
</gene>
<dbReference type="InterPro" id="IPR000639">
    <property type="entry name" value="Epox_hydrolase-like"/>
</dbReference>
<evidence type="ECO:0000256" key="1">
    <source>
        <dbReference type="ARBA" id="ARBA00022801"/>
    </source>
</evidence>
<dbReference type="AlphaFoldDB" id="A0A5B0AIX2"/>
<dbReference type="OrthoDB" id="3507586at2"/>
<organism evidence="3 4">
    <name type="scientific">Streptomyces apricus</name>
    <dbReference type="NCBI Taxonomy" id="1828112"/>
    <lineage>
        <taxon>Bacteria</taxon>
        <taxon>Bacillati</taxon>
        <taxon>Actinomycetota</taxon>
        <taxon>Actinomycetes</taxon>
        <taxon>Kitasatosporales</taxon>
        <taxon>Streptomycetaceae</taxon>
        <taxon>Streptomyces</taxon>
    </lineage>
</organism>
<dbReference type="SUPFAM" id="SSF53474">
    <property type="entry name" value="alpha/beta-Hydrolases"/>
    <property type="match status" value="1"/>
</dbReference>
<evidence type="ECO:0000313" key="4">
    <source>
        <dbReference type="Proteomes" id="UP000324965"/>
    </source>
</evidence>
<dbReference type="PANTHER" id="PTHR43329">
    <property type="entry name" value="EPOXIDE HYDROLASE"/>
    <property type="match status" value="1"/>
</dbReference>
<keyword evidence="1 3" id="KW-0378">Hydrolase</keyword>
<proteinExistence type="predicted"/>
<evidence type="ECO:0000259" key="2">
    <source>
        <dbReference type="Pfam" id="PF00561"/>
    </source>
</evidence>
<dbReference type="InterPro" id="IPR000073">
    <property type="entry name" value="AB_hydrolase_1"/>
</dbReference>
<reference evidence="3 4" key="1">
    <citation type="submission" date="2019-05" db="EMBL/GenBank/DDBJ databases">
        <authorList>
            <person name="Hariharan J."/>
            <person name="Choudoir M.J."/>
            <person name="Diebold P."/>
            <person name="Panke-Buisse K."/>
            <person name="Buckley D.H."/>
        </authorList>
    </citation>
    <scope>NUCLEOTIDE SEQUENCE [LARGE SCALE GENOMIC DNA]</scope>
    <source>
        <strain evidence="3 4">SUN51</strain>
    </source>
</reference>
<dbReference type="PRINTS" id="PR00412">
    <property type="entry name" value="EPOXHYDRLASE"/>
</dbReference>
<dbReference type="InterPro" id="IPR029058">
    <property type="entry name" value="AB_hydrolase_fold"/>
</dbReference>